<dbReference type="Proteomes" id="UP001330827">
    <property type="component" value="Chromosome"/>
</dbReference>
<dbReference type="NCBIfam" id="NF005566">
    <property type="entry name" value="PRK07236.1"/>
    <property type="match status" value="1"/>
</dbReference>
<reference evidence="3 4" key="1">
    <citation type="submission" date="2022-10" db="EMBL/GenBank/DDBJ databases">
        <title>The complete genomes of actinobacterial strains from the NBC collection.</title>
        <authorList>
            <person name="Joergensen T.S."/>
            <person name="Alvarez Arevalo M."/>
            <person name="Sterndorff E.B."/>
            <person name="Faurdal D."/>
            <person name="Vuksanovic O."/>
            <person name="Mourched A.-S."/>
            <person name="Charusanti P."/>
            <person name="Shaw S."/>
            <person name="Blin K."/>
            <person name="Weber T."/>
        </authorList>
    </citation>
    <scope>NUCLEOTIDE SEQUENCE [LARGE SCALE GENOMIC DNA]</scope>
    <source>
        <strain evidence="3 4">NBC 01769</strain>
    </source>
</reference>
<dbReference type="PRINTS" id="PR00420">
    <property type="entry name" value="RNGMNOXGNASE"/>
</dbReference>
<dbReference type="Pfam" id="PF22607">
    <property type="entry name" value="FAD_binding-like"/>
    <property type="match status" value="1"/>
</dbReference>
<gene>
    <name evidence="3" type="ORF">OIE64_34460</name>
</gene>
<dbReference type="Gene3D" id="3.50.50.60">
    <property type="entry name" value="FAD/NAD(P)-binding domain"/>
    <property type="match status" value="2"/>
</dbReference>
<accession>A0ABZ1GE00</accession>
<keyword evidence="3" id="KW-0503">Monooxygenase</keyword>
<proteinExistence type="predicted"/>
<evidence type="ECO:0000259" key="2">
    <source>
        <dbReference type="Pfam" id="PF22607"/>
    </source>
</evidence>
<keyword evidence="4" id="KW-1185">Reference proteome</keyword>
<dbReference type="InterPro" id="IPR036188">
    <property type="entry name" value="FAD/NAD-bd_sf"/>
</dbReference>
<feature type="domain" description="2,6-dihydroxypyridine 3-monooxygenase substrate binding" evidence="2">
    <location>
        <begin position="163"/>
        <end position="286"/>
    </location>
</feature>
<evidence type="ECO:0000313" key="4">
    <source>
        <dbReference type="Proteomes" id="UP001330827"/>
    </source>
</evidence>
<keyword evidence="3" id="KW-0560">Oxidoreductase</keyword>
<dbReference type="InterPro" id="IPR002938">
    <property type="entry name" value="FAD-bd"/>
</dbReference>
<dbReference type="PANTHER" id="PTHR47469:SF2">
    <property type="entry name" value="OS06G0597600 PROTEIN"/>
    <property type="match status" value="1"/>
</dbReference>
<dbReference type="Pfam" id="PF01494">
    <property type="entry name" value="FAD_binding_3"/>
    <property type="match status" value="1"/>
</dbReference>
<organism evidence="3 4">
    <name type="scientific">Streptomyces brevispora</name>
    <dbReference type="NCBI Taxonomy" id="887462"/>
    <lineage>
        <taxon>Bacteria</taxon>
        <taxon>Bacillati</taxon>
        <taxon>Actinomycetota</taxon>
        <taxon>Actinomycetes</taxon>
        <taxon>Kitasatosporales</taxon>
        <taxon>Streptomycetaceae</taxon>
        <taxon>Streptomyces</taxon>
    </lineage>
</organism>
<name>A0ABZ1GE00_9ACTN</name>
<feature type="domain" description="FAD-binding" evidence="1">
    <location>
        <begin position="5"/>
        <end position="157"/>
    </location>
</feature>
<evidence type="ECO:0000259" key="1">
    <source>
        <dbReference type="Pfam" id="PF01494"/>
    </source>
</evidence>
<dbReference type="EMBL" id="CP109114">
    <property type="protein sequence ID" value="WSC17416.1"/>
    <property type="molecule type" value="Genomic_DNA"/>
</dbReference>
<sequence>MNAFTALVIGGSVGGLATAHELRAVGAEVAVYERSVGKTSARGAGIVMQPEVETLLSRLGVPAQSVSVELHERQQLHMHDKATRYEAPQLMTAWDTLYRALQEPLAGMCYRLDSTLTRVQVDSHDVTAEFSDGYTARGNFLVGADGIGSATRKLLDPATRPAYAGYVAWRGLEPESALPGNLLDLLSGRFTSFTSSGMQMLCYLVPGANGEREEGSRRVNWVWYVNVPEPSLPKLLTGRSGKRFANFLPPGELLSETAEQVVHQADASLPPDFAELVRLSDIFMQPVLDLPPRRMMADHAALIGDAAGTVRPHTASGTSKAFGDAAGLATALQGWTPRQPLPATKLENWEVQRLDRLVTLSELGLELAERSTLGAGVGSQFFNSDSPRRPRT</sequence>
<dbReference type="SUPFAM" id="SSF51905">
    <property type="entry name" value="FAD/NAD(P)-binding domain"/>
    <property type="match status" value="1"/>
</dbReference>
<dbReference type="GO" id="GO:0004497">
    <property type="term" value="F:monooxygenase activity"/>
    <property type="evidence" value="ECO:0007669"/>
    <property type="project" value="UniProtKB-KW"/>
</dbReference>
<dbReference type="InterPro" id="IPR054707">
    <property type="entry name" value="DhpH_subs-bd"/>
</dbReference>
<dbReference type="RefSeq" id="WP_326596958.1">
    <property type="nucleotide sequence ID" value="NZ_CP109114.1"/>
</dbReference>
<evidence type="ECO:0000313" key="3">
    <source>
        <dbReference type="EMBL" id="WSC17416.1"/>
    </source>
</evidence>
<dbReference type="PANTHER" id="PTHR47469">
    <property type="entry name" value="MONOOXYGENASE-LIKE"/>
    <property type="match status" value="1"/>
</dbReference>
<dbReference type="InterPro" id="IPR053212">
    <property type="entry name" value="DHP_3-monooxygenase"/>
</dbReference>
<dbReference type="SUPFAM" id="SSF54373">
    <property type="entry name" value="FAD-linked reductases, C-terminal domain"/>
    <property type="match status" value="1"/>
</dbReference>
<protein>
    <submittedName>
        <fullName evidence="3">FAD-dependent monooxygenase</fullName>
    </submittedName>
</protein>